<sequence length="148" mass="16402">MSGASVFYYNTQGVVNIGGGRYHLNRPAAIHAGVYVGRIGVTDKADPQVGTVWHTSVIDEIIDGKVFDFLPFEIEINERDIEVSIKDHLRKLNANGLKNVLNPESTARHYTHNAVQDDIKGRVNPDKLMELIIEVASAYDGPLVECEE</sequence>
<dbReference type="EMBL" id="DACSXJ010000018">
    <property type="protein sequence ID" value="HAT3898614.1"/>
    <property type="molecule type" value="Genomic_DNA"/>
</dbReference>
<evidence type="ECO:0000313" key="1">
    <source>
        <dbReference type="EMBL" id="HAT3898614.1"/>
    </source>
</evidence>
<proteinExistence type="predicted"/>
<comment type="caution">
    <text evidence="1">The sequence shown here is derived from an EMBL/GenBank/DDBJ whole genome shotgun (WGS) entry which is preliminary data.</text>
</comment>
<dbReference type="RefSeq" id="WP_081365434.1">
    <property type="nucleotide sequence ID" value="NZ_CABDWZ010000001.1"/>
</dbReference>
<protein>
    <submittedName>
        <fullName evidence="1">Uncharacterized protein</fullName>
    </submittedName>
</protein>
<organism evidence="1">
    <name type="scientific">Citrobacter freundii</name>
    <dbReference type="NCBI Taxonomy" id="546"/>
    <lineage>
        <taxon>Bacteria</taxon>
        <taxon>Pseudomonadati</taxon>
        <taxon>Pseudomonadota</taxon>
        <taxon>Gammaproteobacteria</taxon>
        <taxon>Enterobacterales</taxon>
        <taxon>Enterobacteriaceae</taxon>
        <taxon>Citrobacter</taxon>
        <taxon>Citrobacter freundii complex</taxon>
    </lineage>
</organism>
<reference evidence="1" key="1">
    <citation type="journal article" date="2018" name="Genome Biol.">
        <title>SKESA: strategic k-mer extension for scrupulous assemblies.</title>
        <authorList>
            <person name="Souvorov A."/>
            <person name="Agarwala R."/>
            <person name="Lipman D.J."/>
        </authorList>
    </citation>
    <scope>NUCLEOTIDE SEQUENCE</scope>
    <source>
        <strain evidence="1">O50</strain>
    </source>
</reference>
<name>A0A243TU86_CITFR</name>
<dbReference type="AlphaFoldDB" id="A0A243TU86"/>
<accession>A0A243TU86</accession>
<gene>
    <name evidence="1" type="ORF">I9Y29_003062</name>
</gene>
<reference evidence="1" key="2">
    <citation type="submission" date="2020-09" db="EMBL/GenBank/DDBJ databases">
        <authorList>
            <consortium name="NCBI Pathogen Detection Project"/>
        </authorList>
    </citation>
    <scope>NUCLEOTIDE SEQUENCE</scope>
    <source>
        <strain evidence="1">O50</strain>
    </source>
</reference>
<dbReference type="Proteomes" id="UP000855471">
    <property type="component" value="Unassembled WGS sequence"/>
</dbReference>